<keyword evidence="2" id="KW-1185">Reference proteome</keyword>
<dbReference type="EMBL" id="JBCGBO010000025">
    <property type="protein sequence ID" value="KAK9175857.1"/>
    <property type="molecule type" value="Genomic_DNA"/>
</dbReference>
<organism evidence="1 2">
    <name type="scientific">Citrus x changshan-huyou</name>
    <dbReference type="NCBI Taxonomy" id="2935761"/>
    <lineage>
        <taxon>Eukaryota</taxon>
        <taxon>Viridiplantae</taxon>
        <taxon>Streptophyta</taxon>
        <taxon>Embryophyta</taxon>
        <taxon>Tracheophyta</taxon>
        <taxon>Spermatophyta</taxon>
        <taxon>Magnoliopsida</taxon>
        <taxon>eudicotyledons</taxon>
        <taxon>Gunneridae</taxon>
        <taxon>Pentapetalae</taxon>
        <taxon>rosids</taxon>
        <taxon>malvids</taxon>
        <taxon>Sapindales</taxon>
        <taxon>Rutaceae</taxon>
        <taxon>Aurantioideae</taxon>
        <taxon>Citrus</taxon>
    </lineage>
</organism>
<sequence>MAKVRRHLVKPWLEVAPSLIDLPLKCSCAPNLETISEEYEDGDDDD</sequence>
<protein>
    <submittedName>
        <fullName evidence="1">Uncharacterized protein</fullName>
    </submittedName>
</protein>
<reference evidence="1 2" key="1">
    <citation type="submission" date="2024-05" db="EMBL/GenBank/DDBJ databases">
        <title>Haplotype-resolved chromosome-level genome assembly of Huyou (Citrus changshanensis).</title>
        <authorList>
            <person name="Miao C."/>
            <person name="Chen W."/>
            <person name="Wu Y."/>
            <person name="Wang L."/>
            <person name="Zhao S."/>
            <person name="Grierson D."/>
            <person name="Xu C."/>
            <person name="Chen K."/>
        </authorList>
    </citation>
    <scope>NUCLEOTIDE SEQUENCE [LARGE SCALE GENOMIC DNA]</scope>
    <source>
        <strain evidence="1">01-14</strain>
        <tissue evidence="1">Leaf</tissue>
    </source>
</reference>
<dbReference type="Proteomes" id="UP001428341">
    <property type="component" value="Unassembled WGS sequence"/>
</dbReference>
<evidence type="ECO:0000313" key="1">
    <source>
        <dbReference type="EMBL" id="KAK9175857.1"/>
    </source>
</evidence>
<evidence type="ECO:0000313" key="2">
    <source>
        <dbReference type="Proteomes" id="UP001428341"/>
    </source>
</evidence>
<name>A0AAP0LKT1_9ROSI</name>
<gene>
    <name evidence="1" type="ORF">WN944_027867</name>
</gene>
<dbReference type="AlphaFoldDB" id="A0AAP0LKT1"/>
<comment type="caution">
    <text evidence="1">The sequence shown here is derived from an EMBL/GenBank/DDBJ whole genome shotgun (WGS) entry which is preliminary data.</text>
</comment>
<proteinExistence type="predicted"/>
<accession>A0AAP0LKT1</accession>